<dbReference type="PANTHER" id="PTHR23431:SF3">
    <property type="entry name" value="DNA-DIRECTED RNA POLYMERASES I, II, AND III SUBUNIT RPABC5"/>
    <property type="match status" value="1"/>
</dbReference>
<dbReference type="PANTHER" id="PTHR23431">
    <property type="entry name" value="DNA-DIRECTED RNA POLYMERASES I, II, AND III SUBUNIT RPABC5 FAMILY MEMBER"/>
    <property type="match status" value="1"/>
</dbReference>
<evidence type="ECO:0000313" key="6">
    <source>
        <dbReference type="EMBL" id="AIE91922.1"/>
    </source>
</evidence>
<feature type="binding site" evidence="5">
    <location>
        <position position="10"/>
    </location>
    <ligand>
        <name>Zn(2+)</name>
        <dbReference type="ChEBI" id="CHEBI:29105"/>
    </ligand>
</feature>
<comment type="catalytic activity">
    <reaction evidence="5">
        <text>RNA(n) + a ribonucleoside 5'-triphosphate = RNA(n+1) + diphosphate</text>
        <dbReference type="Rhea" id="RHEA:21248"/>
        <dbReference type="Rhea" id="RHEA-COMP:14527"/>
        <dbReference type="Rhea" id="RHEA-COMP:17342"/>
        <dbReference type="ChEBI" id="CHEBI:33019"/>
        <dbReference type="ChEBI" id="CHEBI:61557"/>
        <dbReference type="ChEBI" id="CHEBI:140395"/>
        <dbReference type="EC" id="2.7.7.6"/>
    </reaction>
</comment>
<dbReference type="GO" id="GO:0008270">
    <property type="term" value="F:zinc ion binding"/>
    <property type="evidence" value="ECO:0007669"/>
    <property type="project" value="UniProtKB-UniRule"/>
</dbReference>
<dbReference type="SUPFAM" id="SSF46924">
    <property type="entry name" value="RNA polymerase subunit RPB10"/>
    <property type="match status" value="1"/>
</dbReference>
<accession>A0A075FQD7</accession>
<dbReference type="NCBIfam" id="NF003089">
    <property type="entry name" value="PRK04016.1"/>
    <property type="match status" value="1"/>
</dbReference>
<dbReference type="GO" id="GO:0003899">
    <property type="term" value="F:DNA-directed RNA polymerase activity"/>
    <property type="evidence" value="ECO:0007669"/>
    <property type="project" value="UniProtKB-UniRule"/>
</dbReference>
<reference evidence="6" key="1">
    <citation type="journal article" date="2014" name="Genome Biol. Evol.">
        <title>Pangenome evidence for extensive interdomain horizontal transfer affecting lineage core and shell genes in uncultured planktonic thaumarchaeota and euryarchaeota.</title>
        <authorList>
            <person name="Deschamps P."/>
            <person name="Zivanovic Y."/>
            <person name="Moreira D."/>
            <person name="Rodriguez-Valera F."/>
            <person name="Lopez-Garcia P."/>
        </authorList>
    </citation>
    <scope>NUCLEOTIDE SEQUENCE</scope>
</reference>
<feature type="binding site" evidence="5">
    <location>
        <position position="7"/>
    </location>
    <ligand>
        <name>Zn(2+)</name>
        <dbReference type="ChEBI" id="CHEBI:29105"/>
    </ligand>
</feature>
<dbReference type="InterPro" id="IPR020789">
    <property type="entry name" value="RNA_pol_suN_Zn-BS"/>
</dbReference>
<dbReference type="PIRSF" id="PIRSF005653">
    <property type="entry name" value="RNA_pol_N/8_sub"/>
    <property type="match status" value="1"/>
</dbReference>
<dbReference type="PROSITE" id="PS01112">
    <property type="entry name" value="RNA_POL_N_8KD"/>
    <property type="match status" value="1"/>
</dbReference>
<evidence type="ECO:0000256" key="3">
    <source>
        <dbReference type="ARBA" id="ARBA00022833"/>
    </source>
</evidence>
<dbReference type="GO" id="GO:0000428">
    <property type="term" value="C:DNA-directed RNA polymerase complex"/>
    <property type="evidence" value="ECO:0007669"/>
    <property type="project" value="UniProtKB-KW"/>
</dbReference>
<dbReference type="GO" id="GO:0005737">
    <property type="term" value="C:cytoplasm"/>
    <property type="evidence" value="ECO:0007669"/>
    <property type="project" value="UniProtKB-SubCell"/>
</dbReference>
<comment type="function">
    <text evidence="5">DNA-dependent RNA polymerase (RNAP) catalyzes the transcription of DNA into RNA using the four ribonucleoside triphosphates as substrates.</text>
</comment>
<dbReference type="EMBL" id="KF900352">
    <property type="protein sequence ID" value="AIE91922.1"/>
    <property type="molecule type" value="Genomic_DNA"/>
</dbReference>
<comment type="similarity">
    <text evidence="5">Belongs to the archaeal Rpo10/eukaryotic RPB10 RNA polymerase subunit family.</text>
</comment>
<comment type="subunit">
    <text evidence="5">Part of the RNA polymerase complex.</text>
</comment>
<sequence length="76" mass="8748">MIIPIRCFSCGSVIADKLEILESRTSDGENPAKILDDLKVTRYCCRRMLLSNSDVIDQIIQYHDSAHDKRMEFDLT</sequence>
<protein>
    <recommendedName>
        <fullName evidence="5">DNA-directed RNA polymerase subunit Rpo10</fullName>
        <ecNumber evidence="5">2.7.7.6</ecNumber>
    </recommendedName>
    <alternativeName>
        <fullName evidence="5">DNA-directed RNA polymerase subunit N</fullName>
    </alternativeName>
</protein>
<evidence type="ECO:0000256" key="1">
    <source>
        <dbReference type="ARBA" id="ARBA00022478"/>
    </source>
</evidence>
<keyword evidence="3 5" id="KW-0862">Zinc</keyword>
<comment type="cofactor">
    <cofactor evidence="5">
        <name>Zn(2+)</name>
        <dbReference type="ChEBI" id="CHEBI:29105"/>
    </cofactor>
    <text evidence="5">Binds 1 zinc ion.</text>
</comment>
<feature type="binding site" evidence="5">
    <location>
        <position position="44"/>
    </location>
    <ligand>
        <name>Zn(2+)</name>
        <dbReference type="ChEBI" id="CHEBI:29105"/>
    </ligand>
</feature>
<gene>
    <name evidence="5 6" type="primary">rpoN</name>
    <name evidence="5" type="synonym">rpo10</name>
</gene>
<evidence type="ECO:0000256" key="5">
    <source>
        <dbReference type="HAMAP-Rule" id="MF_00250"/>
    </source>
</evidence>
<keyword evidence="5 6" id="KW-0808">Transferase</keyword>
<dbReference type="InterPro" id="IPR000268">
    <property type="entry name" value="RPABC5/Rpb10"/>
</dbReference>
<dbReference type="Pfam" id="PF01194">
    <property type="entry name" value="RNA_pol_N"/>
    <property type="match status" value="1"/>
</dbReference>
<keyword evidence="4 5" id="KW-0804">Transcription</keyword>
<keyword evidence="2 5" id="KW-0479">Metal-binding</keyword>
<feature type="binding site" evidence="5">
    <location>
        <position position="45"/>
    </location>
    <ligand>
        <name>Zn(2+)</name>
        <dbReference type="ChEBI" id="CHEBI:29105"/>
    </ligand>
</feature>
<dbReference type="GO" id="GO:0006351">
    <property type="term" value="P:DNA-templated transcription"/>
    <property type="evidence" value="ECO:0007669"/>
    <property type="project" value="UniProtKB-UniRule"/>
</dbReference>
<keyword evidence="5" id="KW-0963">Cytoplasm</keyword>
<dbReference type="GO" id="GO:0003677">
    <property type="term" value="F:DNA binding"/>
    <property type="evidence" value="ECO:0007669"/>
    <property type="project" value="InterPro"/>
</dbReference>
<evidence type="ECO:0000256" key="2">
    <source>
        <dbReference type="ARBA" id="ARBA00022723"/>
    </source>
</evidence>
<dbReference type="HAMAP" id="MF_00250">
    <property type="entry name" value="RNApol_arch_Rpo10"/>
    <property type="match status" value="1"/>
</dbReference>
<keyword evidence="1 5" id="KW-0240">DNA-directed RNA polymerase</keyword>
<proteinExistence type="inferred from homology"/>
<dbReference type="InterPro" id="IPR023580">
    <property type="entry name" value="RNA_pol_su_RPB10"/>
</dbReference>
<dbReference type="Gene3D" id="1.10.10.60">
    <property type="entry name" value="Homeodomain-like"/>
    <property type="match status" value="1"/>
</dbReference>
<evidence type="ECO:0000256" key="4">
    <source>
        <dbReference type="ARBA" id="ARBA00023163"/>
    </source>
</evidence>
<keyword evidence="5 6" id="KW-0548">Nucleotidyltransferase</keyword>
<dbReference type="AlphaFoldDB" id="A0A075FQD7"/>
<dbReference type="EC" id="2.7.7.6" evidence="5"/>
<organism evidence="6">
    <name type="scientific">uncultured marine thaumarchaeote AD1000_17_C04</name>
    <dbReference type="NCBI Taxonomy" id="1455895"/>
    <lineage>
        <taxon>Archaea</taxon>
        <taxon>Nitrososphaerota</taxon>
        <taxon>environmental samples</taxon>
    </lineage>
</organism>
<comment type="subcellular location">
    <subcellularLocation>
        <location evidence="5">Cytoplasm</location>
    </subcellularLocation>
</comment>
<name>A0A075FQD7_9ARCH</name>